<name>A0A3G6N5T4_CHRCU</name>
<keyword evidence="3" id="KW-1185">Reference proteome</keyword>
<feature type="domain" description="Outer membrane protein beta-barrel" evidence="1">
    <location>
        <begin position="23"/>
        <end position="207"/>
    </location>
</feature>
<sequence>MKKMMIAGAIQFALFLNAQKTSNSQNGSISYGLKGGLNISNATDKSFTYGYGYSNQKSRIGFNAGAFVNIPISKSFSIQPELLFSQYGYKTEYDFRIINTEDGYDPLLVGNKATYTTNLGYIVIPIMVQYSIIPNLYVEVGPEFGINIIAQEKYTETADSYLQNRTIDISKDFLNTFNFGVGAGAGYYFTDNIGITGRYIFGLTDTTKNPYNIPNKTEIKNKAFQVGLVYKFK</sequence>
<dbReference type="Proteomes" id="UP000273270">
    <property type="component" value="Chromosome"/>
</dbReference>
<evidence type="ECO:0000259" key="1">
    <source>
        <dbReference type="Pfam" id="PF13568"/>
    </source>
</evidence>
<evidence type="ECO:0000313" key="3">
    <source>
        <dbReference type="Proteomes" id="UP000273270"/>
    </source>
</evidence>
<dbReference type="SUPFAM" id="SSF56925">
    <property type="entry name" value="OMPA-like"/>
    <property type="match status" value="1"/>
</dbReference>
<gene>
    <name evidence="2" type="ORF">EG346_09415</name>
</gene>
<dbReference type="AlphaFoldDB" id="A0A3G6N5T4"/>
<reference evidence="3" key="1">
    <citation type="submission" date="2018-11" db="EMBL/GenBank/DDBJ databases">
        <title>Proposal to divide the Flavobacteriaceae and reorganize its genera based on Amino Acid Identity values calculated from whole genome sequences.</title>
        <authorList>
            <person name="Nicholson A.C."/>
            <person name="Gulvik C.A."/>
            <person name="Whitney A.M."/>
            <person name="Humrighouse B.W."/>
            <person name="Bell M."/>
            <person name="Holmes B."/>
            <person name="Steigerwalt A.G."/>
            <person name="Villarma A."/>
            <person name="Sheth M."/>
            <person name="Batra D."/>
            <person name="Pryor J."/>
            <person name="Bernardet J.-F."/>
            <person name="Hugo C."/>
            <person name="Kampfer P."/>
            <person name="Newman J."/>
            <person name="McQuiston J.R."/>
        </authorList>
    </citation>
    <scope>NUCLEOTIDE SEQUENCE [LARGE SCALE GENOMIC DNA]</scope>
    <source>
        <strain evidence="3">G0188</strain>
    </source>
</reference>
<dbReference type="KEGG" id="ccau:EG346_09415"/>
<dbReference type="InterPro" id="IPR011250">
    <property type="entry name" value="OMP/PagP_B-barrel"/>
</dbReference>
<organism evidence="2 3">
    <name type="scientific">Chryseobacterium carnipullorum</name>
    <dbReference type="NCBI Taxonomy" id="1124835"/>
    <lineage>
        <taxon>Bacteria</taxon>
        <taxon>Pseudomonadati</taxon>
        <taxon>Bacteroidota</taxon>
        <taxon>Flavobacteriia</taxon>
        <taxon>Flavobacteriales</taxon>
        <taxon>Weeksellaceae</taxon>
        <taxon>Chryseobacterium group</taxon>
        <taxon>Chryseobacterium</taxon>
    </lineage>
</organism>
<dbReference type="OrthoDB" id="947434at2"/>
<evidence type="ECO:0000313" key="2">
    <source>
        <dbReference type="EMBL" id="AZA48390.1"/>
    </source>
</evidence>
<protein>
    <submittedName>
        <fullName evidence="2">PorT family protein</fullName>
    </submittedName>
</protein>
<dbReference type="EMBL" id="CP033920">
    <property type="protein sequence ID" value="AZA48390.1"/>
    <property type="molecule type" value="Genomic_DNA"/>
</dbReference>
<dbReference type="RefSeq" id="WP_123878204.1">
    <property type="nucleotide sequence ID" value="NZ_CP033920.1"/>
</dbReference>
<dbReference type="InterPro" id="IPR025665">
    <property type="entry name" value="Beta-barrel_OMP_2"/>
</dbReference>
<proteinExistence type="predicted"/>
<dbReference type="Pfam" id="PF13568">
    <property type="entry name" value="OMP_b-brl_2"/>
    <property type="match status" value="1"/>
</dbReference>
<accession>A0A3G6N5T4</accession>
<dbReference type="Gene3D" id="2.40.160.20">
    <property type="match status" value="1"/>
</dbReference>